<reference evidence="1 2" key="1">
    <citation type="submission" date="2024-01" db="EMBL/GenBank/DDBJ databases">
        <title>The diversity of rhizobia nodulating Mimosa spp. in eleven states of Brazil covering several biomes is determined by host plant, location, and edaphic factors.</title>
        <authorList>
            <person name="Rouws L."/>
            <person name="Barauna A."/>
            <person name="Beukes C."/>
            <person name="De Faria S.M."/>
            <person name="Gross E."/>
            <person name="Dos Reis Junior F.B."/>
            <person name="Simon M."/>
            <person name="Maluk M."/>
            <person name="Odee D.W."/>
            <person name="Kenicer G."/>
            <person name="Young J.P.W."/>
            <person name="Reis V.M."/>
            <person name="Zilli J."/>
            <person name="James E.K."/>
        </authorList>
    </citation>
    <scope>NUCLEOTIDE SEQUENCE [LARGE SCALE GENOMIC DNA]</scope>
    <source>
        <strain evidence="1 2">JPY77</strain>
    </source>
</reference>
<evidence type="ECO:0000313" key="1">
    <source>
        <dbReference type="EMBL" id="MEM5292001.1"/>
    </source>
</evidence>
<comment type="caution">
    <text evidence="1">The sequence shown here is derived from an EMBL/GenBank/DDBJ whole genome shotgun (WGS) entry which is preliminary data.</text>
</comment>
<keyword evidence="2" id="KW-1185">Reference proteome</keyword>
<evidence type="ECO:0000313" key="2">
    <source>
        <dbReference type="Proteomes" id="UP001494588"/>
    </source>
</evidence>
<dbReference type="RefSeq" id="WP_201661825.1">
    <property type="nucleotide sequence ID" value="NZ_CAJHCS010000052.1"/>
</dbReference>
<gene>
    <name evidence="1" type="ORF">V4C55_40565</name>
</gene>
<accession>A0ABU9QRE0</accession>
<sequence>MSFIGCVPQIRPVKRALASSMMFSALDECALGSRKKRAAFGFIVAERRGEITRAFAHVLA</sequence>
<dbReference type="Proteomes" id="UP001494588">
    <property type="component" value="Unassembled WGS sequence"/>
</dbReference>
<dbReference type="EMBL" id="JAZHGC010000067">
    <property type="protein sequence ID" value="MEM5292001.1"/>
    <property type="molecule type" value="Genomic_DNA"/>
</dbReference>
<organism evidence="1 2">
    <name type="scientific">Paraburkholderia sabiae</name>
    <dbReference type="NCBI Taxonomy" id="273251"/>
    <lineage>
        <taxon>Bacteria</taxon>
        <taxon>Pseudomonadati</taxon>
        <taxon>Pseudomonadota</taxon>
        <taxon>Betaproteobacteria</taxon>
        <taxon>Burkholderiales</taxon>
        <taxon>Burkholderiaceae</taxon>
        <taxon>Paraburkholderia</taxon>
    </lineage>
</organism>
<name>A0ABU9QRE0_9BURK</name>
<proteinExistence type="predicted"/>
<protein>
    <submittedName>
        <fullName evidence="1">Uncharacterized protein</fullName>
    </submittedName>
</protein>